<dbReference type="CDD" id="cd07710">
    <property type="entry name" value="arylsulfatase_Sdsa1-like_MBL-fold"/>
    <property type="match status" value="1"/>
</dbReference>
<comment type="similarity">
    <text evidence="4">Belongs to the metallo-beta-lactamase superfamily. Type III sulfatase family.</text>
</comment>
<dbReference type="EMBL" id="VFSU01000028">
    <property type="protein sequence ID" value="TPE60165.1"/>
    <property type="molecule type" value="Genomic_DNA"/>
</dbReference>
<keyword evidence="1" id="KW-0479">Metal-binding</keyword>
<sequence>MKRGWMGLMVAASLLHGGPGAAQAVSASTRAANAAMAASLPADDGQDADFAARGFLGTWPSPTIPRDDGKGIAWDFAALDRLKGPAPASVNPSLWRHSLLLAKHGLFRVSDRVWQVRGFDLSVMTIIRGDTGYILVDPLLSAETARAALQLVRQKLGDRPVTGLIYTHSHSDHFGGAAGVITEAEAKAIPILAPEGFLEHAVAENVIAGNAMGRRAVFQFGATLPFAPDGRVTAGIGPAASGGSIGLIPPNESVKATGDTRRIDGVQFEFQLTPDTEAPAEMNFYLPQFRILHLAENANPTMHNILTPRGALVRDSKAWADQLTVALRLWGGKSDILVTSHGWPRFGQPVVADFIASHRDAYKYLHDQSVRLMNMGLTKDEIAEAIDLPPALKARWFNRGYYGTMNHNSKAVYQRYLGWYSGNPADLNPYPPEALGKHYVEALGGPDRVIALAKVAVAQGDYRWAATLLDHLVFSGASTPEAKALLADSYRQMAYAAEGSLWRNMYLTAATELENGPRAVSTGATGIARLIPTTMLLDLMAVRLVPERAPATPFTVALVLPDVAERHFITIRNGVMIHESDVADTADVTVTMPRATFLRAIAGAGASGPPPQIEGRADLLPVFLGLFEAPPTDFPIVTP</sequence>
<dbReference type="RefSeq" id="WP_140928691.1">
    <property type="nucleotide sequence ID" value="NZ_VFSU01000028.1"/>
</dbReference>
<comment type="caution">
    <text evidence="7">The sequence shown here is derived from an EMBL/GenBank/DDBJ whole genome shotgun (WGS) entry which is preliminary data.</text>
</comment>
<dbReference type="InterPro" id="IPR001279">
    <property type="entry name" value="Metallo-B-lactamas"/>
</dbReference>
<dbReference type="Pfam" id="PF14864">
    <property type="entry name" value="Alkyl_sulf_C"/>
    <property type="match status" value="1"/>
</dbReference>
<dbReference type="GO" id="GO:0018741">
    <property type="term" value="F:linear primary-alkylsulfatase activity"/>
    <property type="evidence" value="ECO:0007669"/>
    <property type="project" value="InterPro"/>
</dbReference>
<keyword evidence="2 7" id="KW-0378">Hydrolase</keyword>
<dbReference type="SMART" id="SM00849">
    <property type="entry name" value="Lactamase_B"/>
    <property type="match status" value="1"/>
</dbReference>
<reference evidence="7 8" key="1">
    <citation type="submission" date="2019-06" db="EMBL/GenBank/DDBJ databases">
        <authorList>
            <person name="Lee I."/>
            <person name="Jang G.I."/>
            <person name="Hwang C.Y."/>
        </authorList>
    </citation>
    <scope>NUCLEOTIDE SEQUENCE [LARGE SCALE GENOMIC DNA]</scope>
    <source>
        <strain evidence="7 8">PAMC 28131</strain>
    </source>
</reference>
<dbReference type="InterPro" id="IPR029229">
    <property type="entry name" value="Alkyl_sulf_C"/>
</dbReference>
<dbReference type="OrthoDB" id="9815874at2"/>
<gene>
    <name evidence="7" type="ORF">FJQ54_12205</name>
</gene>
<evidence type="ECO:0000256" key="2">
    <source>
        <dbReference type="ARBA" id="ARBA00022801"/>
    </source>
</evidence>
<dbReference type="InterPro" id="IPR052195">
    <property type="entry name" value="Bact_Alkyl/Aryl-Sulfatase"/>
</dbReference>
<name>A0A501XI59_9SPHN</name>
<evidence type="ECO:0000313" key="7">
    <source>
        <dbReference type="EMBL" id="TPE60165.1"/>
    </source>
</evidence>
<accession>A0A501XI59</accession>
<evidence type="ECO:0000259" key="6">
    <source>
        <dbReference type="SMART" id="SM00849"/>
    </source>
</evidence>
<feature type="chain" id="PRO_5021442428" evidence="5">
    <location>
        <begin position="25"/>
        <end position="639"/>
    </location>
</feature>
<dbReference type="SUPFAM" id="SSF56281">
    <property type="entry name" value="Metallo-hydrolase/oxidoreductase"/>
    <property type="match status" value="1"/>
</dbReference>
<feature type="domain" description="Metallo-beta-lactamase" evidence="6">
    <location>
        <begin position="121"/>
        <end position="341"/>
    </location>
</feature>
<evidence type="ECO:0000256" key="3">
    <source>
        <dbReference type="ARBA" id="ARBA00022833"/>
    </source>
</evidence>
<dbReference type="InterPro" id="IPR036527">
    <property type="entry name" value="SCP2_sterol-bd_dom_sf"/>
</dbReference>
<evidence type="ECO:0000256" key="5">
    <source>
        <dbReference type="SAM" id="SignalP"/>
    </source>
</evidence>
<dbReference type="InterPro" id="IPR029228">
    <property type="entry name" value="Alkyl_sulf_dimr"/>
</dbReference>
<evidence type="ECO:0000313" key="8">
    <source>
        <dbReference type="Proteomes" id="UP000319897"/>
    </source>
</evidence>
<keyword evidence="8" id="KW-1185">Reference proteome</keyword>
<dbReference type="Pfam" id="PF00753">
    <property type="entry name" value="Lactamase_B"/>
    <property type="match status" value="1"/>
</dbReference>
<dbReference type="PANTHER" id="PTHR43223">
    <property type="entry name" value="ALKYL/ARYL-SULFATASE"/>
    <property type="match status" value="1"/>
</dbReference>
<organism evidence="7 8">
    <name type="scientific">Sandaracinobacter neustonicus</name>
    <dbReference type="NCBI Taxonomy" id="1715348"/>
    <lineage>
        <taxon>Bacteria</taxon>
        <taxon>Pseudomonadati</taxon>
        <taxon>Pseudomonadota</taxon>
        <taxon>Alphaproteobacteria</taxon>
        <taxon>Sphingomonadales</taxon>
        <taxon>Sphingosinicellaceae</taxon>
        <taxon>Sandaracinobacter</taxon>
    </lineage>
</organism>
<dbReference type="InterPro" id="IPR044097">
    <property type="entry name" value="Bds1/SdsA1_MBL-fold"/>
</dbReference>
<dbReference type="AlphaFoldDB" id="A0A501XI59"/>
<feature type="signal peptide" evidence="5">
    <location>
        <begin position="1"/>
        <end position="24"/>
    </location>
</feature>
<dbReference type="InterPro" id="IPR038536">
    <property type="entry name" value="Alkyl/aryl-sulf_dimr_sf"/>
</dbReference>
<dbReference type="GO" id="GO:0046983">
    <property type="term" value="F:protein dimerization activity"/>
    <property type="evidence" value="ECO:0007669"/>
    <property type="project" value="InterPro"/>
</dbReference>
<dbReference type="PANTHER" id="PTHR43223:SF1">
    <property type="entry name" value="ALKYL_ARYL-SULFATASE BDS1"/>
    <property type="match status" value="1"/>
</dbReference>
<dbReference type="Proteomes" id="UP000319897">
    <property type="component" value="Unassembled WGS sequence"/>
</dbReference>
<protein>
    <submittedName>
        <fullName evidence="7">MBL fold metallo-hydrolase</fullName>
    </submittedName>
</protein>
<dbReference type="Gene3D" id="3.30.1050.10">
    <property type="entry name" value="SCP2 sterol-binding domain"/>
    <property type="match status" value="1"/>
</dbReference>
<dbReference type="SUPFAM" id="SSF55718">
    <property type="entry name" value="SCP-like"/>
    <property type="match status" value="1"/>
</dbReference>
<evidence type="ECO:0000256" key="4">
    <source>
        <dbReference type="ARBA" id="ARBA00033751"/>
    </source>
</evidence>
<dbReference type="Pfam" id="PF14863">
    <property type="entry name" value="Alkyl_sulf_dimr"/>
    <property type="match status" value="1"/>
</dbReference>
<keyword evidence="5" id="KW-0732">Signal</keyword>
<dbReference type="Gene3D" id="1.25.40.880">
    <property type="entry name" value="Alkyl sulfatase, dimerisation domain"/>
    <property type="match status" value="1"/>
</dbReference>
<keyword evidence="3" id="KW-0862">Zinc</keyword>
<proteinExistence type="inferred from homology"/>
<evidence type="ECO:0000256" key="1">
    <source>
        <dbReference type="ARBA" id="ARBA00022723"/>
    </source>
</evidence>
<dbReference type="GO" id="GO:0018909">
    <property type="term" value="P:dodecyl sulfate metabolic process"/>
    <property type="evidence" value="ECO:0007669"/>
    <property type="project" value="InterPro"/>
</dbReference>
<dbReference type="InterPro" id="IPR036866">
    <property type="entry name" value="RibonucZ/Hydroxyglut_hydro"/>
</dbReference>
<dbReference type="Gene3D" id="3.60.15.30">
    <property type="entry name" value="Metallo-beta-lactamase domain"/>
    <property type="match status" value="1"/>
</dbReference>
<dbReference type="GO" id="GO:0046872">
    <property type="term" value="F:metal ion binding"/>
    <property type="evidence" value="ECO:0007669"/>
    <property type="project" value="UniProtKB-KW"/>
</dbReference>